<proteinExistence type="predicted"/>
<gene>
    <name evidence="1" type="ORF">UFOVP117_268</name>
</gene>
<accession>A0A6J5LA58</accession>
<protein>
    <submittedName>
        <fullName evidence="1">Uncharacterized protein</fullName>
    </submittedName>
</protein>
<reference evidence="1" key="1">
    <citation type="submission" date="2020-04" db="EMBL/GenBank/DDBJ databases">
        <authorList>
            <person name="Chiriac C."/>
            <person name="Salcher M."/>
            <person name="Ghai R."/>
            <person name="Kavagutti S V."/>
        </authorList>
    </citation>
    <scope>NUCLEOTIDE SEQUENCE</scope>
</reference>
<dbReference type="EMBL" id="LR796235">
    <property type="protein sequence ID" value="CAB4130126.1"/>
    <property type="molecule type" value="Genomic_DNA"/>
</dbReference>
<organism evidence="1">
    <name type="scientific">uncultured Caudovirales phage</name>
    <dbReference type="NCBI Taxonomy" id="2100421"/>
    <lineage>
        <taxon>Viruses</taxon>
        <taxon>Duplodnaviria</taxon>
        <taxon>Heunggongvirae</taxon>
        <taxon>Uroviricota</taxon>
        <taxon>Caudoviricetes</taxon>
        <taxon>Peduoviridae</taxon>
        <taxon>Maltschvirus</taxon>
        <taxon>Maltschvirus maltsch</taxon>
    </lineage>
</organism>
<evidence type="ECO:0000313" key="1">
    <source>
        <dbReference type="EMBL" id="CAB4130126.1"/>
    </source>
</evidence>
<name>A0A6J5LA58_9CAUD</name>
<sequence length="90" mass="10500">MSILTNRRMEFLKTYIEGELRGYAWFRGVKVSMSEWKYKDLVLPCYDINIDSGDNPMYTEFIEGLDTIFSVLCPKDKDGNTTSVWNLISE</sequence>